<dbReference type="RefSeq" id="WP_332864636.1">
    <property type="nucleotide sequence ID" value="NZ_JBAFSM010000013.1"/>
</dbReference>
<evidence type="ECO:0000313" key="2">
    <source>
        <dbReference type="Proteomes" id="UP001328733"/>
    </source>
</evidence>
<dbReference type="Proteomes" id="UP001328733">
    <property type="component" value="Unassembled WGS sequence"/>
</dbReference>
<reference evidence="1 2" key="1">
    <citation type="submission" date="2024-01" db="EMBL/GenBank/DDBJ databases">
        <title>Genomic insights into the taxonomy and metabolism of the cyanobacterium Pannus brasiliensis CCIBt3594.</title>
        <authorList>
            <person name="Machado M."/>
            <person name="Botero N.B."/>
            <person name="Andreote A.P.D."/>
            <person name="Feitosa A.M.T."/>
            <person name="Popin R."/>
            <person name="Sivonen K."/>
            <person name="Fiore M.F."/>
        </authorList>
    </citation>
    <scope>NUCLEOTIDE SEQUENCE [LARGE SCALE GENOMIC DNA]</scope>
    <source>
        <strain evidence="1 2">CCIBt3594</strain>
    </source>
</reference>
<name>A0AAW9QUT9_9CHRO</name>
<comment type="caution">
    <text evidence="1">The sequence shown here is derived from an EMBL/GenBank/DDBJ whole genome shotgun (WGS) entry which is preliminary data.</text>
</comment>
<keyword evidence="2" id="KW-1185">Reference proteome</keyword>
<sequence length="133" mass="14880">MNSPALEIWQKKLDFLQQQEAITADPSIKFQLIQEIQECKRKIAELQGTRQPTQTANPSGAIDRLKLRRTLQSLTVADFSDLIYALNVPAGFIPPPQAAQASRVDALLTWAQSPTGRGLEEIQNILTEIIENR</sequence>
<dbReference type="AlphaFoldDB" id="A0AAW9QUT9"/>
<dbReference type="EMBL" id="JBAFSM010000013">
    <property type="protein sequence ID" value="MEG3437151.1"/>
    <property type="molecule type" value="Genomic_DNA"/>
</dbReference>
<proteinExistence type="predicted"/>
<accession>A0AAW9QUT9</accession>
<organism evidence="1 2">
    <name type="scientific">Pannus brasiliensis CCIBt3594</name>
    <dbReference type="NCBI Taxonomy" id="1427578"/>
    <lineage>
        <taxon>Bacteria</taxon>
        <taxon>Bacillati</taxon>
        <taxon>Cyanobacteriota</taxon>
        <taxon>Cyanophyceae</taxon>
        <taxon>Oscillatoriophycideae</taxon>
        <taxon>Chroococcales</taxon>
        <taxon>Microcystaceae</taxon>
        <taxon>Pannus</taxon>
    </lineage>
</organism>
<gene>
    <name evidence="1" type="ORF">V0288_08475</name>
</gene>
<evidence type="ECO:0000313" key="1">
    <source>
        <dbReference type="EMBL" id="MEG3437151.1"/>
    </source>
</evidence>
<protein>
    <submittedName>
        <fullName evidence="1">Uncharacterized protein</fullName>
    </submittedName>
</protein>